<comment type="similarity">
    <text evidence="1 2">Belongs to the short-chain dehydrogenases/reductases (SDR) family.</text>
</comment>
<organism evidence="3 4">
    <name type="scientific">Aquamicrobium aerolatum DSM 21857</name>
    <dbReference type="NCBI Taxonomy" id="1121003"/>
    <lineage>
        <taxon>Bacteria</taxon>
        <taxon>Pseudomonadati</taxon>
        <taxon>Pseudomonadota</taxon>
        <taxon>Alphaproteobacteria</taxon>
        <taxon>Hyphomicrobiales</taxon>
        <taxon>Phyllobacteriaceae</taxon>
        <taxon>Aerobium</taxon>
    </lineage>
</organism>
<keyword evidence="4" id="KW-1185">Reference proteome</keyword>
<protein>
    <submittedName>
        <fullName evidence="3">Short-chain dehydrogenase</fullName>
    </submittedName>
</protein>
<accession>A0A1I3R245</accession>
<reference evidence="4" key="1">
    <citation type="submission" date="2016-10" db="EMBL/GenBank/DDBJ databases">
        <authorList>
            <person name="Varghese N."/>
            <person name="Submissions S."/>
        </authorList>
    </citation>
    <scope>NUCLEOTIDE SEQUENCE [LARGE SCALE GENOMIC DNA]</scope>
    <source>
        <strain evidence="4">DSM 21857</strain>
    </source>
</reference>
<dbReference type="PRINTS" id="PR00080">
    <property type="entry name" value="SDRFAMILY"/>
</dbReference>
<proteinExistence type="inferred from homology"/>
<dbReference type="Pfam" id="PF00106">
    <property type="entry name" value="adh_short"/>
    <property type="match status" value="1"/>
</dbReference>
<gene>
    <name evidence="3" type="ORF">SAMN03080618_02858</name>
</gene>
<evidence type="ECO:0000313" key="4">
    <source>
        <dbReference type="Proteomes" id="UP000242763"/>
    </source>
</evidence>
<dbReference type="InterPro" id="IPR036291">
    <property type="entry name" value="NAD(P)-bd_dom_sf"/>
</dbReference>
<evidence type="ECO:0000256" key="2">
    <source>
        <dbReference type="RuleBase" id="RU000363"/>
    </source>
</evidence>
<dbReference type="SUPFAM" id="SSF51735">
    <property type="entry name" value="NAD(P)-binding Rossmann-fold domains"/>
    <property type="match status" value="1"/>
</dbReference>
<dbReference type="PRINTS" id="PR00081">
    <property type="entry name" value="GDHRDH"/>
</dbReference>
<dbReference type="CDD" id="cd05233">
    <property type="entry name" value="SDR_c"/>
    <property type="match status" value="1"/>
</dbReference>
<dbReference type="STRING" id="1121003.SAMN03080618_02858"/>
<dbReference type="PANTHER" id="PTHR42760">
    <property type="entry name" value="SHORT-CHAIN DEHYDROGENASES/REDUCTASES FAMILY MEMBER"/>
    <property type="match status" value="1"/>
</dbReference>
<dbReference type="AlphaFoldDB" id="A0A1I3R245"/>
<sequence>MRMMKKENAPLAIVTGAGTGLGRAMTVELAIRGIPVAAISRNPADLQRTVDLAVGAMVVPFRVDVSETRAVLDTFAAIRQQMGDPTILINNAAVHPHRDFLASQPGEFMECVSINLGGAVNCTHAALQSMIRTGEGRIVNIGSFADIAPQPMAGAYSVSKGALRIFSRTLVADLGDRFPGIVVSTWMPGILATRMGLVTGLDPAIAARWGVELALSNDAGLNGAVFEQNVQLPEARSLKRRILEKLLRRGPPLRRLGLEA</sequence>
<dbReference type="GO" id="GO:0016616">
    <property type="term" value="F:oxidoreductase activity, acting on the CH-OH group of donors, NAD or NADP as acceptor"/>
    <property type="evidence" value="ECO:0007669"/>
    <property type="project" value="TreeGrafter"/>
</dbReference>
<evidence type="ECO:0000313" key="3">
    <source>
        <dbReference type="EMBL" id="SFJ39779.1"/>
    </source>
</evidence>
<name>A0A1I3R245_9HYPH</name>
<dbReference type="Gene3D" id="3.40.50.720">
    <property type="entry name" value="NAD(P)-binding Rossmann-like Domain"/>
    <property type="match status" value="1"/>
</dbReference>
<dbReference type="EMBL" id="FORF01000017">
    <property type="protein sequence ID" value="SFJ39779.1"/>
    <property type="molecule type" value="Genomic_DNA"/>
</dbReference>
<evidence type="ECO:0000256" key="1">
    <source>
        <dbReference type="ARBA" id="ARBA00006484"/>
    </source>
</evidence>
<dbReference type="InterPro" id="IPR002347">
    <property type="entry name" value="SDR_fam"/>
</dbReference>
<dbReference type="Proteomes" id="UP000242763">
    <property type="component" value="Unassembled WGS sequence"/>
</dbReference>